<protein>
    <recommendedName>
        <fullName evidence="3">Wings apart-like protein C-terminal domain-containing protein</fullName>
    </recommendedName>
</protein>
<dbReference type="PANTHER" id="PTHR22100:SF13">
    <property type="entry name" value="WINGS APART-LIKE PROTEIN HOMOLOG"/>
    <property type="match status" value="1"/>
</dbReference>
<feature type="region of interest" description="Disordered" evidence="2">
    <location>
        <begin position="1"/>
        <end position="27"/>
    </location>
</feature>
<reference evidence="4 5" key="1">
    <citation type="journal article" date="2013" name="Proc. Natl. Acad. Sci. U.S.A.">
        <title>Fine-scale variation in meiotic recombination in Mimulus inferred from population shotgun sequencing.</title>
        <authorList>
            <person name="Hellsten U."/>
            <person name="Wright K.M."/>
            <person name="Jenkins J."/>
            <person name="Shu S."/>
            <person name="Yuan Y."/>
            <person name="Wessler S.R."/>
            <person name="Schmutz J."/>
            <person name="Willis J.H."/>
            <person name="Rokhsar D.S."/>
        </authorList>
    </citation>
    <scope>NUCLEOTIDE SEQUENCE [LARGE SCALE GENOMIC DNA]</scope>
    <source>
        <strain evidence="5">cv. DUN x IM62</strain>
    </source>
</reference>
<name>A0A022QL33_ERYGU</name>
<dbReference type="InterPro" id="IPR011989">
    <property type="entry name" value="ARM-like"/>
</dbReference>
<proteinExistence type="inferred from homology"/>
<dbReference type="eggNOG" id="KOG2152">
    <property type="taxonomic scope" value="Eukaryota"/>
</dbReference>
<gene>
    <name evidence="4" type="ORF">MIMGU_mgv1a020602mg</name>
</gene>
<dbReference type="AlphaFoldDB" id="A0A022QL33"/>
<organism evidence="4 5">
    <name type="scientific">Erythranthe guttata</name>
    <name type="common">Yellow monkey flower</name>
    <name type="synonym">Mimulus guttatus</name>
    <dbReference type="NCBI Taxonomy" id="4155"/>
    <lineage>
        <taxon>Eukaryota</taxon>
        <taxon>Viridiplantae</taxon>
        <taxon>Streptophyta</taxon>
        <taxon>Embryophyta</taxon>
        <taxon>Tracheophyta</taxon>
        <taxon>Spermatophyta</taxon>
        <taxon>Magnoliopsida</taxon>
        <taxon>eudicotyledons</taxon>
        <taxon>Gunneridae</taxon>
        <taxon>Pentapetalae</taxon>
        <taxon>asterids</taxon>
        <taxon>lamiids</taxon>
        <taxon>Lamiales</taxon>
        <taxon>Phrymaceae</taxon>
        <taxon>Erythranthe</taxon>
    </lineage>
</organism>
<keyword evidence="5" id="KW-1185">Reference proteome</keyword>
<evidence type="ECO:0000256" key="2">
    <source>
        <dbReference type="SAM" id="MobiDB-lite"/>
    </source>
</evidence>
<feature type="compositionally biased region" description="Basic residues" evidence="2">
    <location>
        <begin position="1"/>
        <end position="12"/>
    </location>
</feature>
<dbReference type="Gene3D" id="1.25.10.10">
    <property type="entry name" value="Leucine-rich Repeat Variant"/>
    <property type="match status" value="1"/>
</dbReference>
<feature type="domain" description="Wings apart-like protein C-terminal" evidence="3">
    <location>
        <begin position="207"/>
        <end position="618"/>
    </location>
</feature>
<dbReference type="InterPro" id="IPR016024">
    <property type="entry name" value="ARM-type_fold"/>
</dbReference>
<dbReference type="SUPFAM" id="SSF48371">
    <property type="entry name" value="ARM repeat"/>
    <property type="match status" value="1"/>
</dbReference>
<sequence length="752" mass="83593">MIAKTNGRRSRGPMRSNSDVVSGSPSQECSEDVFNFTLSSEGSGCRHLFGSYSFTSSREKRRSTILPSRNGGDCGDHDGGLRKRKRKVVDVDSLPYGVLGFKKPKNFMKINSTLRKCSSSRESDNTVFEFSENRDFSISKAKNVDSGWYGLNSSHDLRNSVPRKCDFKRDVSNFTRVCGISKKKAGKENGVLQKTRKKLDSKLRSIAENVDGVNFALDGLKKGSHVNIRRASLVSLLSVCRTKQHRQLLRVNGMARNIIDVVSRLVSDDWPSNLAAATLVYLLTSDGEDDCVLGSPSCICFLIKSLKPLTPRMRRRASLLQDSVYIKDSSATAIMTKVREILRNCKEMKSRECIHLRLYPKWISLLTMEKACLSIEDTANTVRKTGVSFKEILREFGGLDAVFEVARNCLCIMEEWLEKSPNFALELKDNAGLESLLLLLKCLKVMENATDLSQDNQVSDFIGFRVVVSRKPICVSLFRSSSSSPTTQVSFSGISGDSDSSDPFAFRWDEFGPSKWDRLSETADKVGPTSAGDEEKFNLISDCLIAAVKVFINLTNDNPEGCQQIATCGGLETFCSLIARHFPSNSSPSDTHLTDREQDFLVAILVLLVNLVEKDRQNRSKLVAARVSLPRIDDLELEDQTDGVISLLCSIFLANRAGGKYLCSDDEESGLQREKEADNMIIEAYAALLLAFLSMESKSTRNAIANFFPGRNLAILVPVLERFAVFHVTLNLISPETHEVVLEVIESCRTTP</sequence>
<accession>A0A022QL33</accession>
<evidence type="ECO:0000313" key="4">
    <source>
        <dbReference type="EMBL" id="EYU27928.1"/>
    </source>
</evidence>
<feature type="compositionally biased region" description="Polar residues" evidence="2">
    <location>
        <begin position="15"/>
        <end position="27"/>
    </location>
</feature>
<dbReference type="STRING" id="4155.A0A022QL33"/>
<evidence type="ECO:0000259" key="3">
    <source>
        <dbReference type="Pfam" id="PF07814"/>
    </source>
</evidence>
<comment type="similarity">
    <text evidence="1">Belongs to the WAPL family.</text>
</comment>
<evidence type="ECO:0000313" key="5">
    <source>
        <dbReference type="Proteomes" id="UP000030748"/>
    </source>
</evidence>
<dbReference type="EMBL" id="KI631456">
    <property type="protein sequence ID" value="EYU27928.1"/>
    <property type="molecule type" value="Genomic_DNA"/>
</dbReference>
<evidence type="ECO:0000256" key="1">
    <source>
        <dbReference type="ARBA" id="ARBA00006854"/>
    </source>
</evidence>
<feature type="region of interest" description="Disordered" evidence="2">
    <location>
        <begin position="60"/>
        <end position="81"/>
    </location>
</feature>
<dbReference type="Pfam" id="PF07814">
    <property type="entry name" value="WAPL"/>
    <property type="match status" value="1"/>
</dbReference>
<dbReference type="Proteomes" id="UP000030748">
    <property type="component" value="Unassembled WGS sequence"/>
</dbReference>
<dbReference type="PANTHER" id="PTHR22100">
    <property type="entry name" value="WINGS APART-LIKE PROTEIN HOMOLOG"/>
    <property type="match status" value="1"/>
</dbReference>
<dbReference type="InterPro" id="IPR022771">
    <property type="entry name" value="WAPL_C"/>
</dbReference>
<dbReference type="InterPro" id="IPR039874">
    <property type="entry name" value="WAPL"/>
</dbReference>